<accession>A0A1V0SBL2</accession>
<proteinExistence type="predicted"/>
<protein>
    <submittedName>
        <fullName evidence="1">Uncharacterized protein</fullName>
    </submittedName>
</protein>
<name>A0A1V0SBL2_9VIRU</name>
<dbReference type="EMBL" id="KY684084">
    <property type="protein sequence ID" value="ARF09092.1"/>
    <property type="molecule type" value="Genomic_DNA"/>
</dbReference>
<gene>
    <name evidence="1" type="ORF">Catovirus_2_41</name>
</gene>
<dbReference type="SUPFAM" id="SSF140860">
    <property type="entry name" value="Pseudo ankyrin repeat-like"/>
    <property type="match status" value="1"/>
</dbReference>
<reference evidence="1" key="1">
    <citation type="journal article" date="2017" name="Science">
        <title>Giant viruses with an expanded complement of translation system components.</title>
        <authorList>
            <person name="Schulz F."/>
            <person name="Yutin N."/>
            <person name="Ivanova N.N."/>
            <person name="Ortega D.R."/>
            <person name="Lee T.K."/>
            <person name="Vierheilig J."/>
            <person name="Daims H."/>
            <person name="Horn M."/>
            <person name="Wagner M."/>
            <person name="Jensen G.J."/>
            <person name="Kyrpides N.C."/>
            <person name="Koonin E.V."/>
            <person name="Woyke T."/>
        </authorList>
    </citation>
    <scope>NUCLEOTIDE SEQUENCE</scope>
    <source>
        <strain evidence="1">CTV1</strain>
    </source>
</reference>
<sequence length="611" mass="73470">MFIPSEIYEIIFEYLDDKSFEIIIFKYVNCKHFFINDTTMRIMRKKIDKGDITDKLTITDIILMAIENNIFLKYGFDKLGEQYFDDWIVERLIEKDLYYFSSVIDKIKIDKQLIEKILINVTNKKLILYSINKFLKINKPSELYLPIMKYCDSNLMNYIVEKNPELTELLTILKNTKELEKKLNLKTNYIYLLNEELLRYSINNSVLPTLLDLEYAILNHKNKYFNWAFAKISKLSKMDDYILYLCYMCFRCNNTIILEKLLKINSNINNEFYKMLKYKYPHIINTNDLIIRPNLDNYLLNYKETLKYYEIYDYPVLKFTKLKMMFVNNRNLEFHSIASEIKTHCFNEKSFDKHFGDIVDNCAIGYNRNEYVIESAIAFKLFENNINRLQKIMNDACYWGNISIITTIFNYYYDKIDKKSCIRSAIKGNQYRVLNNLRFWRTEIDIDDFYFAIETESNMRTLAYILSELHDKICKDTLNILKMLSNITSTEHQFRIYRFFVKTFATKLNPLNIDFASEILFTAYGQEKLSFLKYYNVDIEQYETLGITLVVNEETYPDQSPKEDIYNDLDKYKIGLTKNNEYISNLFKRSYQTNDTGYQRKRWSDDYEIIF</sequence>
<organism evidence="1">
    <name type="scientific">Catovirus CTV1</name>
    <dbReference type="NCBI Taxonomy" id="1977631"/>
    <lineage>
        <taxon>Viruses</taxon>
        <taxon>Varidnaviria</taxon>
        <taxon>Bamfordvirae</taxon>
        <taxon>Nucleocytoviricota</taxon>
        <taxon>Megaviricetes</taxon>
        <taxon>Imitervirales</taxon>
        <taxon>Mimiviridae</taxon>
        <taxon>Klosneuvirinae</taxon>
        <taxon>Catovirus</taxon>
    </lineage>
</organism>
<evidence type="ECO:0000313" key="1">
    <source>
        <dbReference type="EMBL" id="ARF09092.1"/>
    </source>
</evidence>